<dbReference type="SUPFAM" id="SSF57667">
    <property type="entry name" value="beta-beta-alpha zinc fingers"/>
    <property type="match status" value="5"/>
</dbReference>
<keyword evidence="2 8" id="KW-0479">Metal-binding</keyword>
<feature type="domain" description="C2H2-type" evidence="10">
    <location>
        <begin position="355"/>
        <end position="383"/>
    </location>
</feature>
<evidence type="ECO:0000256" key="4">
    <source>
        <dbReference type="ARBA" id="ARBA00022771"/>
    </source>
</evidence>
<dbReference type="EMBL" id="CAVLEF010000010">
    <property type="protein sequence ID" value="CAK1547933.1"/>
    <property type="molecule type" value="Genomic_DNA"/>
</dbReference>
<dbReference type="Proteomes" id="UP001497472">
    <property type="component" value="Unassembled WGS sequence"/>
</dbReference>
<gene>
    <name evidence="12" type="ORF">LNINA_LOCUS7369</name>
</gene>
<protein>
    <submittedName>
        <fullName evidence="12">Uncharacterized protein</fullName>
    </submittedName>
</protein>
<evidence type="ECO:0000256" key="6">
    <source>
        <dbReference type="ARBA" id="ARBA00023242"/>
    </source>
</evidence>
<dbReference type="PANTHER" id="PTHR24406">
    <property type="entry name" value="TRANSCRIPTIONAL REPRESSOR CTCFL-RELATED"/>
    <property type="match status" value="1"/>
</dbReference>
<feature type="domain" description="C2H2-type" evidence="10">
    <location>
        <begin position="299"/>
        <end position="326"/>
    </location>
</feature>
<dbReference type="InterPro" id="IPR022755">
    <property type="entry name" value="Znf_C2H2_jaz"/>
</dbReference>
<feature type="domain" description="ZAD" evidence="11">
    <location>
        <begin position="23"/>
        <end position="91"/>
    </location>
</feature>
<dbReference type="GO" id="GO:0043565">
    <property type="term" value="F:sequence-specific DNA binding"/>
    <property type="evidence" value="ECO:0007669"/>
    <property type="project" value="UniProtKB-ARBA"/>
</dbReference>
<comment type="caution">
    <text evidence="12">The sequence shown here is derived from an EMBL/GenBank/DDBJ whole genome shotgun (WGS) entry which is preliminary data.</text>
</comment>
<feature type="binding site" evidence="8">
    <location>
        <position position="67"/>
    </location>
    <ligand>
        <name>Zn(2+)</name>
        <dbReference type="ChEBI" id="CHEBI:29105"/>
    </ligand>
</feature>
<dbReference type="Pfam" id="PF23561">
    <property type="entry name" value="zf-C2H2_15"/>
    <property type="match status" value="1"/>
</dbReference>
<feature type="binding site" evidence="8">
    <location>
        <position position="25"/>
    </location>
    <ligand>
        <name>Zn(2+)</name>
        <dbReference type="ChEBI" id="CHEBI:29105"/>
    </ligand>
</feature>
<feature type="compositionally biased region" description="Basic and acidic residues" evidence="9">
    <location>
        <begin position="179"/>
        <end position="206"/>
    </location>
</feature>
<dbReference type="InterPro" id="IPR036236">
    <property type="entry name" value="Znf_C2H2_sf"/>
</dbReference>
<dbReference type="GO" id="GO:0008270">
    <property type="term" value="F:zinc ion binding"/>
    <property type="evidence" value="ECO:0007669"/>
    <property type="project" value="UniProtKB-UniRule"/>
</dbReference>
<dbReference type="GO" id="GO:0005694">
    <property type="term" value="C:chromosome"/>
    <property type="evidence" value="ECO:0007669"/>
    <property type="project" value="UniProtKB-ARBA"/>
</dbReference>
<dbReference type="InterPro" id="IPR056436">
    <property type="entry name" value="Znf-C2H2_ZIC1-5/GLI1-3-like"/>
</dbReference>
<dbReference type="PROSITE" id="PS50157">
    <property type="entry name" value="ZINC_FINGER_C2H2_2"/>
    <property type="match status" value="11"/>
</dbReference>
<evidence type="ECO:0000256" key="8">
    <source>
        <dbReference type="PROSITE-ProRule" id="PRU01263"/>
    </source>
</evidence>
<organism evidence="12 13">
    <name type="scientific">Leptosia nina</name>
    <dbReference type="NCBI Taxonomy" id="320188"/>
    <lineage>
        <taxon>Eukaryota</taxon>
        <taxon>Metazoa</taxon>
        <taxon>Ecdysozoa</taxon>
        <taxon>Arthropoda</taxon>
        <taxon>Hexapoda</taxon>
        <taxon>Insecta</taxon>
        <taxon>Pterygota</taxon>
        <taxon>Neoptera</taxon>
        <taxon>Endopterygota</taxon>
        <taxon>Lepidoptera</taxon>
        <taxon>Glossata</taxon>
        <taxon>Ditrysia</taxon>
        <taxon>Papilionoidea</taxon>
        <taxon>Pieridae</taxon>
        <taxon>Pierinae</taxon>
        <taxon>Leptosia</taxon>
    </lineage>
</organism>
<evidence type="ECO:0000313" key="13">
    <source>
        <dbReference type="Proteomes" id="UP001497472"/>
    </source>
</evidence>
<evidence type="ECO:0000256" key="3">
    <source>
        <dbReference type="ARBA" id="ARBA00022737"/>
    </source>
</evidence>
<feature type="domain" description="C2H2-type" evidence="10">
    <location>
        <begin position="439"/>
        <end position="469"/>
    </location>
</feature>
<dbReference type="PROSITE" id="PS51915">
    <property type="entry name" value="ZAD"/>
    <property type="match status" value="1"/>
</dbReference>
<proteinExistence type="predicted"/>
<feature type="domain" description="C2H2-type" evidence="10">
    <location>
        <begin position="501"/>
        <end position="529"/>
    </location>
</feature>
<feature type="binding site" evidence="8">
    <location>
        <position position="28"/>
    </location>
    <ligand>
        <name>Zn(2+)</name>
        <dbReference type="ChEBI" id="CHEBI:29105"/>
    </ligand>
</feature>
<evidence type="ECO:0000256" key="2">
    <source>
        <dbReference type="ARBA" id="ARBA00022723"/>
    </source>
</evidence>
<evidence type="ECO:0000313" key="12">
    <source>
        <dbReference type="EMBL" id="CAK1547933.1"/>
    </source>
</evidence>
<keyword evidence="13" id="KW-1185">Reference proteome</keyword>
<dbReference type="AlphaFoldDB" id="A0AAV1JEJ9"/>
<feature type="domain" description="C2H2-type" evidence="10">
    <location>
        <begin position="270"/>
        <end position="297"/>
    </location>
</feature>
<dbReference type="GO" id="GO:0045893">
    <property type="term" value="P:positive regulation of DNA-templated transcription"/>
    <property type="evidence" value="ECO:0007669"/>
    <property type="project" value="UniProtKB-ARBA"/>
</dbReference>
<accession>A0AAV1JEJ9</accession>
<dbReference type="SUPFAM" id="SSF57716">
    <property type="entry name" value="Glucocorticoid receptor-like (DNA-binding domain)"/>
    <property type="match status" value="1"/>
</dbReference>
<feature type="binding site" evidence="8">
    <location>
        <position position="64"/>
    </location>
    <ligand>
        <name>Zn(2+)</name>
        <dbReference type="ChEBI" id="CHEBI:29105"/>
    </ligand>
</feature>
<dbReference type="FunFam" id="3.30.160.60:FF:000478">
    <property type="entry name" value="Zinc finger protein 133"/>
    <property type="match status" value="1"/>
</dbReference>
<dbReference type="Gene3D" id="3.30.160.60">
    <property type="entry name" value="Classic Zinc Finger"/>
    <property type="match status" value="7"/>
</dbReference>
<keyword evidence="5 8" id="KW-0862">Zinc</keyword>
<dbReference type="Pfam" id="PF12171">
    <property type="entry name" value="zf-C2H2_jaz"/>
    <property type="match status" value="1"/>
</dbReference>
<dbReference type="PROSITE" id="PS00028">
    <property type="entry name" value="ZINC_FINGER_C2H2_1"/>
    <property type="match status" value="10"/>
</dbReference>
<feature type="domain" description="C2H2-type" evidence="10">
    <location>
        <begin position="561"/>
        <end position="584"/>
    </location>
</feature>
<evidence type="ECO:0000259" key="11">
    <source>
        <dbReference type="PROSITE" id="PS51915"/>
    </source>
</evidence>
<feature type="domain" description="C2H2-type" evidence="10">
    <location>
        <begin position="383"/>
        <end position="410"/>
    </location>
</feature>
<name>A0AAV1JEJ9_9NEOP</name>
<feature type="domain" description="C2H2-type" evidence="10">
    <location>
        <begin position="472"/>
        <end position="500"/>
    </location>
</feature>
<keyword evidence="3" id="KW-0677">Repeat</keyword>
<dbReference type="Pfam" id="PF00096">
    <property type="entry name" value="zf-C2H2"/>
    <property type="match status" value="7"/>
</dbReference>
<keyword evidence="4 7" id="KW-0863">Zinc-finger</keyword>
<dbReference type="InterPro" id="IPR012934">
    <property type="entry name" value="Znf_AD"/>
</dbReference>
<dbReference type="InterPro" id="IPR050888">
    <property type="entry name" value="ZnF_C2H2-type_TF"/>
</dbReference>
<feature type="domain" description="C2H2-type" evidence="10">
    <location>
        <begin position="411"/>
        <end position="438"/>
    </location>
</feature>
<dbReference type="SMART" id="SM00355">
    <property type="entry name" value="ZnF_C2H2"/>
    <property type="match status" value="11"/>
</dbReference>
<evidence type="ECO:0000259" key="10">
    <source>
        <dbReference type="PROSITE" id="PS50157"/>
    </source>
</evidence>
<keyword evidence="6" id="KW-0539">Nucleus</keyword>
<reference evidence="12 13" key="1">
    <citation type="submission" date="2023-11" db="EMBL/GenBank/DDBJ databases">
        <authorList>
            <person name="Okamura Y."/>
        </authorList>
    </citation>
    <scope>NUCLEOTIDE SEQUENCE [LARGE SCALE GENOMIC DNA]</scope>
</reference>
<dbReference type="Gene3D" id="3.40.1800.20">
    <property type="match status" value="1"/>
</dbReference>
<comment type="subcellular location">
    <subcellularLocation>
        <location evidence="1">Nucleus</location>
    </subcellularLocation>
</comment>
<feature type="region of interest" description="Disordered" evidence="9">
    <location>
        <begin position="162"/>
        <end position="224"/>
    </location>
</feature>
<sequence>MFQTNPDIEIKPDVDINDIKVEQICRCCLSTNRQMVKIDNLKYLFVELADIFITEMDGLPQDICCECTALLRKSVRFKKQVLKAQAILYDYHNRCAPFAIDGKDPELLKYSKSNLTETKTLIINTSSAKNKLGFHTVLKHEKQIKKSLLDDVQLELSQNNDDDWGLDVKNEDPSNFDDLSMHEDYDGNKDTEDSLDKGDDKEEKTTERKRRIKNKNDVKEDSLDVSQIKKRKTRSKVDIDETKIRIVRLDPAEQLKQKEEECKSTLMFPFICHLCFKGFIYESKLQNHMKKHSPLRGSFKCEICSMYLPTNYSLSVHTLIHTRRFECKQCGRRMIDKDSIINHYRSEHEGITTVFTCHICGKIFSNNKTLRGHIRNTHTLSRVKCDECGKTLVNSDALAEHKLIHEGIKNHSCPVCGKSFRTRQQVRYHQSKHSDAKDYYCVECDTRFKTSQALAQHLKKSVKHKDEQSLLYQCNRCGKRFETESALGRHLSVQHDGVRPYPCPSCPAALATRSSLQKHIKVVHSGVKVLSKHVCDTCGRVFNAKSTLTNHMRTHTGEKPYPCERCGRKFAQRTAMRTHIKLVHLKLHRAAKLKPKQPDIVKYKEESPVVFEWPRQANCEYFTVTAGP</sequence>
<dbReference type="GO" id="GO:0005634">
    <property type="term" value="C:nucleus"/>
    <property type="evidence" value="ECO:0007669"/>
    <property type="project" value="UniProtKB-SubCell"/>
</dbReference>
<evidence type="ECO:0000256" key="5">
    <source>
        <dbReference type="ARBA" id="ARBA00022833"/>
    </source>
</evidence>
<dbReference type="FunFam" id="3.30.160.60:FF:002343">
    <property type="entry name" value="Zinc finger protein 33A"/>
    <property type="match status" value="1"/>
</dbReference>
<evidence type="ECO:0000256" key="7">
    <source>
        <dbReference type="PROSITE-ProRule" id="PRU00042"/>
    </source>
</evidence>
<dbReference type="InterPro" id="IPR013087">
    <property type="entry name" value="Znf_C2H2_type"/>
</dbReference>
<feature type="domain" description="C2H2-type" evidence="10">
    <location>
        <begin position="325"/>
        <end position="353"/>
    </location>
</feature>
<feature type="domain" description="C2H2-type" evidence="10">
    <location>
        <begin position="533"/>
        <end position="560"/>
    </location>
</feature>
<dbReference type="FunFam" id="3.30.160.60:FF:001732">
    <property type="entry name" value="Zgc:162936"/>
    <property type="match status" value="1"/>
</dbReference>
<evidence type="ECO:0000256" key="1">
    <source>
        <dbReference type="ARBA" id="ARBA00004123"/>
    </source>
</evidence>
<evidence type="ECO:0000256" key="9">
    <source>
        <dbReference type="SAM" id="MobiDB-lite"/>
    </source>
</evidence>
<dbReference type="SMART" id="SM00868">
    <property type="entry name" value="zf-AD"/>
    <property type="match status" value="1"/>
</dbReference>